<dbReference type="Pfam" id="PF13349">
    <property type="entry name" value="DUF4097"/>
    <property type="match status" value="1"/>
</dbReference>
<accession>A0ABS1TJ73</accession>
<reference evidence="3 4" key="1">
    <citation type="submission" date="2021-01" db="EMBL/GenBank/DDBJ databases">
        <title>Genome public.</title>
        <authorList>
            <person name="Liu C."/>
            <person name="Sun Q."/>
        </authorList>
    </citation>
    <scope>NUCLEOTIDE SEQUENCE [LARGE SCALE GENOMIC DNA]</scope>
    <source>
        <strain evidence="3 4">YIM B02515</strain>
    </source>
</reference>
<evidence type="ECO:0000256" key="1">
    <source>
        <dbReference type="SAM" id="Phobius"/>
    </source>
</evidence>
<feature type="transmembrane region" description="Helical" evidence="1">
    <location>
        <begin position="65"/>
        <end position="84"/>
    </location>
</feature>
<organism evidence="3 4">
    <name type="scientific">Clostridium rhizosphaerae</name>
    <dbReference type="NCBI Taxonomy" id="2803861"/>
    <lineage>
        <taxon>Bacteria</taxon>
        <taxon>Bacillati</taxon>
        <taxon>Bacillota</taxon>
        <taxon>Clostridia</taxon>
        <taxon>Eubacteriales</taxon>
        <taxon>Clostridiaceae</taxon>
        <taxon>Clostridium</taxon>
    </lineage>
</organism>
<feature type="domain" description="DUF4097" evidence="2">
    <location>
        <begin position="130"/>
        <end position="356"/>
    </location>
</feature>
<proteinExistence type="predicted"/>
<comment type="caution">
    <text evidence="3">The sequence shown here is derived from an EMBL/GenBank/DDBJ whole genome shotgun (WGS) entry which is preliminary data.</text>
</comment>
<keyword evidence="1" id="KW-1133">Transmembrane helix</keyword>
<dbReference type="InterPro" id="IPR025164">
    <property type="entry name" value="Toastrack_DUF4097"/>
</dbReference>
<dbReference type="RefSeq" id="WP_202751110.1">
    <property type="nucleotide sequence ID" value="NZ_JAESWC010000018.1"/>
</dbReference>
<keyword evidence="1" id="KW-0472">Membrane</keyword>
<evidence type="ECO:0000259" key="2">
    <source>
        <dbReference type="Pfam" id="PF13349"/>
    </source>
</evidence>
<feature type="transmembrane region" description="Helical" evidence="1">
    <location>
        <begin position="5"/>
        <end position="22"/>
    </location>
</feature>
<keyword evidence="1" id="KW-0812">Transmembrane</keyword>
<name>A0ABS1TJ73_9CLOT</name>
<evidence type="ECO:0000313" key="3">
    <source>
        <dbReference type="EMBL" id="MBL4938389.1"/>
    </source>
</evidence>
<sequence length="360" mass="40292">MKKLGTITAALGFIYLGVWMVFKNTNSTLAEELFKWWPILIVFLGIEILVYFGTRNSEQKIGFNFLVIVVLFLFIGINGVQFVGSKIGSGINWLGNNVKVNDSIDFFNSINENNYKVINSEVDLQSGLKTINLLVNNGDIRLRKSSDANIKIEANIYVDKNYNNNKYNINSNKSNEGYTIDMRESYIKKSEIYLYIPEGYNVKVNSDNIRIKSEDEIKDLAYDIKAQNGSVDLIQGKSLKLDFNNGSVKVRDIKDVDIKSNNGSINLDGAIENIGVKSNNGLVNINNKLSRNIDISLNIGTIKFNTEDKNIDLTVDINRGAVDINGTKRINSSVKETMGTGENKVKMQIDNGAVTVRNQE</sequence>
<dbReference type="EMBL" id="JAESWC010000018">
    <property type="protein sequence ID" value="MBL4938389.1"/>
    <property type="molecule type" value="Genomic_DNA"/>
</dbReference>
<feature type="transmembrane region" description="Helical" evidence="1">
    <location>
        <begin position="34"/>
        <end position="53"/>
    </location>
</feature>
<gene>
    <name evidence="3" type="ORF">JK636_21990</name>
</gene>
<keyword evidence="4" id="KW-1185">Reference proteome</keyword>
<evidence type="ECO:0000313" key="4">
    <source>
        <dbReference type="Proteomes" id="UP000632377"/>
    </source>
</evidence>
<protein>
    <recommendedName>
        <fullName evidence="2">DUF4097 domain-containing protein</fullName>
    </recommendedName>
</protein>
<dbReference type="Proteomes" id="UP000632377">
    <property type="component" value="Unassembled WGS sequence"/>
</dbReference>